<dbReference type="Gene3D" id="3.50.50.60">
    <property type="entry name" value="FAD/NAD(P)-binding domain"/>
    <property type="match status" value="1"/>
</dbReference>
<evidence type="ECO:0000256" key="2">
    <source>
        <dbReference type="ARBA" id="ARBA00022603"/>
    </source>
</evidence>
<dbReference type="InterPro" id="IPR006076">
    <property type="entry name" value="FAD-dep_OxRdtase"/>
</dbReference>
<proteinExistence type="predicted"/>
<dbReference type="Gene3D" id="3.30.9.10">
    <property type="entry name" value="D-Amino Acid Oxidase, subunit A, domain 2"/>
    <property type="match status" value="1"/>
</dbReference>
<evidence type="ECO:0000256" key="3">
    <source>
        <dbReference type="ARBA" id="ARBA00022630"/>
    </source>
</evidence>
<keyword evidence="6" id="KW-0819">tRNA processing</keyword>
<evidence type="ECO:0000256" key="8">
    <source>
        <dbReference type="ARBA" id="ARBA00023002"/>
    </source>
</evidence>
<accession>A0ABY7RQ68</accession>
<sequence>MKIYAWRNRPPLSELLNLIQTQPKPLHLVVCLPDKRRPEWPLPNHAAADLCRLKTALIEAQACLQFNSINYLPNVLPDVHFWLAPPECADRLHEHFGTHPLCWQTEALPQRPAATLKPWLRPSENRHTRPERVLVIGAGIAGASTARLLAEHGIAVCVLEAGEIAAAASGNRQGLLYAKISPHNTEQTELLLTGYGYTRRLLQQSLPQAKSWGGGGVLHLNYNEAERRRNQALGGQSHHAHLYRSVSAAEAADLAGFPRQTAFSDGLYWPQGVWLNPPAWIHSLLDHPLIKVYPNTPLTAVSRQNNMWHAATPTGHFSAGHIIYCTGAASPISPEANVAALPFRQIRGQTGVANATPFSQQLRCALSAEGYISPSWQGRHCYGATFILNSSDSRWLEQDEAANRATLAALNPELAADLFAHHPPAAAEGHAAVRCDSPDHLPTVGPIADAAALQTAYAKLALDKNYRLDTPCPYLPNAYINTAHGTRGLTTAPICAAALVAEILNLPNPLSQRLRTALHPNRHLIRAIIKGQR</sequence>
<evidence type="ECO:0000256" key="4">
    <source>
        <dbReference type="ARBA" id="ARBA00022679"/>
    </source>
</evidence>
<keyword evidence="9" id="KW-0511">Multifunctional enzyme</keyword>
<dbReference type="Pfam" id="PF01266">
    <property type="entry name" value="DAO"/>
    <property type="match status" value="1"/>
</dbReference>
<keyword evidence="2 11" id="KW-0489">Methyltransferase</keyword>
<reference evidence="11 12" key="1">
    <citation type="submission" date="2023-01" db="EMBL/GenBank/DDBJ databases">
        <authorList>
            <person name="Yang C."/>
        </authorList>
    </citation>
    <scope>NUCLEOTIDE SEQUENCE [LARGE SCALE GENOMIC DNA]</scope>
    <source>
        <strain evidence="11 12">ZJ106</strain>
    </source>
</reference>
<evidence type="ECO:0000259" key="10">
    <source>
        <dbReference type="Pfam" id="PF01266"/>
    </source>
</evidence>
<keyword evidence="3" id="KW-0285">Flavoprotein</keyword>
<organism evidence="11 12">
    <name type="scientific">Neisseria lisongii</name>
    <dbReference type="NCBI Taxonomy" id="2912188"/>
    <lineage>
        <taxon>Bacteria</taxon>
        <taxon>Pseudomonadati</taxon>
        <taxon>Pseudomonadota</taxon>
        <taxon>Betaproteobacteria</taxon>
        <taxon>Neisseriales</taxon>
        <taxon>Neisseriaceae</taxon>
        <taxon>Neisseria</taxon>
    </lineage>
</organism>
<dbReference type="GO" id="GO:0032259">
    <property type="term" value="P:methylation"/>
    <property type="evidence" value="ECO:0007669"/>
    <property type="project" value="UniProtKB-KW"/>
</dbReference>
<evidence type="ECO:0000256" key="6">
    <source>
        <dbReference type="ARBA" id="ARBA00022694"/>
    </source>
</evidence>
<dbReference type="EMBL" id="CP116766">
    <property type="protein sequence ID" value="WCL72395.1"/>
    <property type="molecule type" value="Genomic_DNA"/>
</dbReference>
<evidence type="ECO:0000256" key="9">
    <source>
        <dbReference type="ARBA" id="ARBA00023268"/>
    </source>
</evidence>
<dbReference type="SUPFAM" id="SSF51905">
    <property type="entry name" value="FAD/NAD(P)-binding domain"/>
    <property type="match status" value="1"/>
</dbReference>
<name>A0ABY7RQ68_9NEIS</name>
<protein>
    <submittedName>
        <fullName evidence="11">FAD-dependent 5-carboxymethylaminomethyl-2-thiouridine(34) oxidoreductase MnmC</fullName>
        <ecNumber evidence="11">2.1.1.61</ecNumber>
    </submittedName>
</protein>
<gene>
    <name evidence="11" type="primary">mnmC</name>
    <name evidence="11" type="ORF">PJU73_01750</name>
</gene>
<keyword evidence="7" id="KW-0274">FAD</keyword>
<dbReference type="NCBIfam" id="TIGR03197">
    <property type="entry name" value="MnmC_Cterm"/>
    <property type="match status" value="1"/>
</dbReference>
<keyword evidence="5" id="KW-0949">S-adenosyl-L-methionine</keyword>
<dbReference type="PANTHER" id="PTHR13847">
    <property type="entry name" value="SARCOSINE DEHYDROGENASE-RELATED"/>
    <property type="match status" value="1"/>
</dbReference>
<feature type="domain" description="FAD dependent oxidoreductase" evidence="10">
    <location>
        <begin position="132"/>
        <end position="500"/>
    </location>
</feature>
<dbReference type="InterPro" id="IPR017610">
    <property type="entry name" value="tRNA_S-uridine_synth_MnmC_C"/>
</dbReference>
<evidence type="ECO:0000256" key="7">
    <source>
        <dbReference type="ARBA" id="ARBA00022827"/>
    </source>
</evidence>
<dbReference type="PRINTS" id="PR00420">
    <property type="entry name" value="RNGMNOXGNASE"/>
</dbReference>
<evidence type="ECO:0000313" key="12">
    <source>
        <dbReference type="Proteomes" id="UP001221268"/>
    </source>
</evidence>
<keyword evidence="1" id="KW-0963">Cytoplasm</keyword>
<dbReference type="Proteomes" id="UP001221268">
    <property type="component" value="Chromosome"/>
</dbReference>
<keyword evidence="4 11" id="KW-0808">Transferase</keyword>
<dbReference type="InterPro" id="IPR036188">
    <property type="entry name" value="FAD/NAD-bd_sf"/>
</dbReference>
<evidence type="ECO:0000313" key="11">
    <source>
        <dbReference type="EMBL" id="WCL72395.1"/>
    </source>
</evidence>
<dbReference type="EC" id="2.1.1.61" evidence="11"/>
<dbReference type="GO" id="GO:0004808">
    <property type="term" value="F:tRNA (5-methylaminomethyl-2-thiouridylate)(34)-methyltransferase activity"/>
    <property type="evidence" value="ECO:0007669"/>
    <property type="project" value="UniProtKB-EC"/>
</dbReference>
<dbReference type="PANTHER" id="PTHR13847:SF283">
    <property type="entry name" value="TRNA 5-METHYLAMINOMETHYL-2-THIOURIDINE BIOSYNTHESIS BIFUNCTIONAL PROTEIN MNMC"/>
    <property type="match status" value="1"/>
</dbReference>
<keyword evidence="12" id="KW-1185">Reference proteome</keyword>
<evidence type="ECO:0000256" key="1">
    <source>
        <dbReference type="ARBA" id="ARBA00022490"/>
    </source>
</evidence>
<dbReference type="RefSeq" id="WP_237091209.1">
    <property type="nucleotide sequence ID" value="NZ_CP116766.1"/>
</dbReference>
<evidence type="ECO:0000256" key="5">
    <source>
        <dbReference type="ARBA" id="ARBA00022691"/>
    </source>
</evidence>
<keyword evidence="8" id="KW-0560">Oxidoreductase</keyword>